<evidence type="ECO:0000313" key="9">
    <source>
        <dbReference type="EMBL" id="QCD34954.1"/>
    </source>
</evidence>
<evidence type="ECO:0000256" key="3">
    <source>
        <dbReference type="ARBA" id="ARBA00007275"/>
    </source>
</evidence>
<gene>
    <name evidence="9" type="ORF">E7746_03190</name>
</gene>
<evidence type="ECO:0000256" key="1">
    <source>
        <dbReference type="ARBA" id="ARBA00000847"/>
    </source>
</evidence>
<dbReference type="PROSITE" id="PS51462">
    <property type="entry name" value="NUDIX"/>
    <property type="match status" value="1"/>
</dbReference>
<dbReference type="InterPro" id="IPR000086">
    <property type="entry name" value="NUDIX_hydrolase_dom"/>
</dbReference>
<dbReference type="RefSeq" id="WP_136409810.1">
    <property type="nucleotide sequence ID" value="NZ_CP039393.1"/>
</dbReference>
<dbReference type="GO" id="GO:0016787">
    <property type="term" value="F:hydrolase activity"/>
    <property type="evidence" value="ECO:0007669"/>
    <property type="project" value="UniProtKB-KW"/>
</dbReference>
<evidence type="ECO:0000256" key="7">
    <source>
        <dbReference type="ARBA" id="ARBA00032272"/>
    </source>
</evidence>
<dbReference type="PROSITE" id="PS00893">
    <property type="entry name" value="NUDIX_BOX"/>
    <property type="match status" value="1"/>
</dbReference>
<dbReference type="Pfam" id="PF00293">
    <property type="entry name" value="NUDIX"/>
    <property type="match status" value="1"/>
</dbReference>
<dbReference type="GO" id="GO:0019693">
    <property type="term" value="P:ribose phosphate metabolic process"/>
    <property type="evidence" value="ECO:0007669"/>
    <property type="project" value="TreeGrafter"/>
</dbReference>
<accession>A0A4P7VGN5</accession>
<evidence type="ECO:0000256" key="5">
    <source>
        <dbReference type="ARBA" id="ARBA00022801"/>
    </source>
</evidence>
<dbReference type="SUPFAM" id="SSF55811">
    <property type="entry name" value="Nudix"/>
    <property type="match status" value="1"/>
</dbReference>
<comment type="catalytic activity">
    <reaction evidence="1">
        <text>GDP-alpha-D-mannose + H2O = alpha-D-mannose 1-phosphate + GMP + 2 H(+)</text>
        <dbReference type="Rhea" id="RHEA:27978"/>
        <dbReference type="ChEBI" id="CHEBI:15377"/>
        <dbReference type="ChEBI" id="CHEBI:15378"/>
        <dbReference type="ChEBI" id="CHEBI:57527"/>
        <dbReference type="ChEBI" id="CHEBI:58115"/>
        <dbReference type="ChEBI" id="CHEBI:58409"/>
    </reaction>
</comment>
<reference evidence="9 10" key="1">
    <citation type="submission" date="2019-02" db="EMBL/GenBank/DDBJ databases">
        <title>Isolation and identification of novel species under the genus Muribaculum.</title>
        <authorList>
            <person name="Miyake S."/>
            <person name="Ding Y."/>
            <person name="Low A."/>
            <person name="Soh M."/>
            <person name="Seedorf H."/>
        </authorList>
    </citation>
    <scope>NUCLEOTIDE SEQUENCE [LARGE SCALE GENOMIC DNA]</scope>
    <source>
        <strain evidence="9 10">TLL-A4</strain>
    </source>
</reference>
<sequence>METEDPKKWKVLESEHLMRRPWLTVRRDKVLLPTGAINPEFYVLEYPDWINVIAITDDGRFVMEHQYRHGLGETCIELCAGVMEEGETPEQAARRELEEETGYVGGTWTRLMTISGNPSTTDNLTYCFIAQGVTYSGARHLDRTEDIEVVLMTPDEVYSLLLNDEMKQALMAAPLWRYFATMRSHDE</sequence>
<dbReference type="EMBL" id="CP039393">
    <property type="protein sequence ID" value="QCD34954.1"/>
    <property type="molecule type" value="Genomic_DNA"/>
</dbReference>
<protein>
    <recommendedName>
        <fullName evidence="4">GDP-mannose pyrophosphatase</fullName>
    </recommendedName>
    <alternativeName>
        <fullName evidence="6">GDP-mannose hydrolase</fullName>
    </alternativeName>
    <alternativeName>
        <fullName evidence="7">GDPMK</fullName>
    </alternativeName>
</protein>
<feature type="domain" description="Nudix hydrolase" evidence="8">
    <location>
        <begin position="45"/>
        <end position="174"/>
    </location>
</feature>
<dbReference type="InterPro" id="IPR020084">
    <property type="entry name" value="NUDIX_hydrolase_CS"/>
</dbReference>
<evidence type="ECO:0000256" key="4">
    <source>
        <dbReference type="ARBA" id="ARBA00016377"/>
    </source>
</evidence>
<comment type="cofactor">
    <cofactor evidence="2">
        <name>Mg(2+)</name>
        <dbReference type="ChEBI" id="CHEBI:18420"/>
    </cofactor>
</comment>
<name>A0A4P7VGN5_9BACT</name>
<proteinExistence type="inferred from homology"/>
<dbReference type="PANTHER" id="PTHR11839">
    <property type="entry name" value="UDP/ADP-SUGAR PYROPHOSPHATASE"/>
    <property type="match status" value="1"/>
</dbReference>
<dbReference type="KEGG" id="mgod:E7746_03190"/>
<evidence type="ECO:0000256" key="2">
    <source>
        <dbReference type="ARBA" id="ARBA00001946"/>
    </source>
</evidence>
<dbReference type="InterPro" id="IPR015797">
    <property type="entry name" value="NUDIX_hydrolase-like_dom_sf"/>
</dbReference>
<organism evidence="9 10">
    <name type="scientific">Muribaculum gordoncarteri</name>
    <dbReference type="NCBI Taxonomy" id="2530390"/>
    <lineage>
        <taxon>Bacteria</taxon>
        <taxon>Pseudomonadati</taxon>
        <taxon>Bacteroidota</taxon>
        <taxon>Bacteroidia</taxon>
        <taxon>Bacteroidales</taxon>
        <taxon>Muribaculaceae</taxon>
        <taxon>Muribaculum</taxon>
    </lineage>
</organism>
<keyword evidence="10" id="KW-1185">Reference proteome</keyword>
<comment type="similarity">
    <text evidence="3">Belongs to the Nudix hydrolase family. NudK subfamily.</text>
</comment>
<dbReference type="GO" id="GO:0006753">
    <property type="term" value="P:nucleoside phosphate metabolic process"/>
    <property type="evidence" value="ECO:0007669"/>
    <property type="project" value="TreeGrafter"/>
</dbReference>
<dbReference type="PANTHER" id="PTHR11839:SF18">
    <property type="entry name" value="NUDIX HYDROLASE DOMAIN-CONTAINING PROTEIN"/>
    <property type="match status" value="1"/>
</dbReference>
<dbReference type="Proteomes" id="UP000297031">
    <property type="component" value="Chromosome"/>
</dbReference>
<dbReference type="OrthoDB" id="9806150at2"/>
<keyword evidence="5 9" id="KW-0378">Hydrolase</keyword>
<dbReference type="AlphaFoldDB" id="A0A4P7VGN5"/>
<evidence type="ECO:0000313" key="10">
    <source>
        <dbReference type="Proteomes" id="UP000297031"/>
    </source>
</evidence>
<evidence type="ECO:0000256" key="6">
    <source>
        <dbReference type="ARBA" id="ARBA00032162"/>
    </source>
</evidence>
<dbReference type="Gene3D" id="3.90.79.10">
    <property type="entry name" value="Nucleoside Triphosphate Pyrophosphohydrolase"/>
    <property type="match status" value="1"/>
</dbReference>
<evidence type="ECO:0000259" key="8">
    <source>
        <dbReference type="PROSITE" id="PS51462"/>
    </source>
</evidence>
<dbReference type="CDD" id="cd03424">
    <property type="entry name" value="NUDIX_ADPRase_Nudt5_UGPPase_Nudt14"/>
    <property type="match status" value="1"/>
</dbReference>